<accession>A0A1C3EEY2</accession>
<sequence length="152" mass="17406">MLLIGVKLMTLWKKLLLVIVLWCPLVSLADDTKAERAWDKATESAGLAYDAAKDAADNAWIAIKDKSDDAWHWIELRAADWWVVIKEVSDDAWVMVKHNSSELWEESKVLQRNFLMEARITIDKILAPERNLDERHELSSDSDDSNEGNQEA</sequence>
<name>A0A1C3EEY2_9GAMM</name>
<keyword evidence="3" id="KW-1185">Reference proteome</keyword>
<organism evidence="2 3">
    <name type="scientific">Veronia pacifica</name>
    <dbReference type="NCBI Taxonomy" id="1080227"/>
    <lineage>
        <taxon>Bacteria</taxon>
        <taxon>Pseudomonadati</taxon>
        <taxon>Pseudomonadota</taxon>
        <taxon>Gammaproteobacteria</taxon>
        <taxon>Vibrionales</taxon>
        <taxon>Vibrionaceae</taxon>
        <taxon>Veronia</taxon>
    </lineage>
</organism>
<gene>
    <name evidence="2" type="ORF">A8L45_15065</name>
</gene>
<feature type="region of interest" description="Disordered" evidence="1">
    <location>
        <begin position="133"/>
        <end position="152"/>
    </location>
</feature>
<evidence type="ECO:0000256" key="1">
    <source>
        <dbReference type="SAM" id="MobiDB-lite"/>
    </source>
</evidence>
<dbReference type="EMBL" id="LYBM01000029">
    <property type="protein sequence ID" value="ODA31812.1"/>
    <property type="molecule type" value="Genomic_DNA"/>
</dbReference>
<protein>
    <submittedName>
        <fullName evidence="2">Uncharacterized protein</fullName>
    </submittedName>
</protein>
<evidence type="ECO:0000313" key="2">
    <source>
        <dbReference type="EMBL" id="ODA31812.1"/>
    </source>
</evidence>
<proteinExistence type="predicted"/>
<dbReference type="AlphaFoldDB" id="A0A1C3EEY2"/>
<comment type="caution">
    <text evidence="2">The sequence shown here is derived from an EMBL/GenBank/DDBJ whole genome shotgun (WGS) entry which is preliminary data.</text>
</comment>
<dbReference type="Proteomes" id="UP000094936">
    <property type="component" value="Unassembled WGS sequence"/>
</dbReference>
<reference evidence="2 3" key="1">
    <citation type="submission" date="2016-05" db="EMBL/GenBank/DDBJ databases">
        <title>Genomic Taxonomy of the Vibrionaceae.</title>
        <authorList>
            <person name="Gomez-Gil B."/>
            <person name="Enciso-Ibarra J."/>
        </authorList>
    </citation>
    <scope>NUCLEOTIDE SEQUENCE [LARGE SCALE GENOMIC DNA]</scope>
    <source>
        <strain evidence="2 3">CAIM 1920</strain>
    </source>
</reference>
<evidence type="ECO:0000313" key="3">
    <source>
        <dbReference type="Proteomes" id="UP000094936"/>
    </source>
</evidence>